<protein>
    <submittedName>
        <fullName evidence="1">Uncharacterized protein</fullName>
    </submittedName>
</protein>
<dbReference type="EMBL" id="BARV01013556">
    <property type="protein sequence ID" value="GAI23859.1"/>
    <property type="molecule type" value="Genomic_DNA"/>
</dbReference>
<reference evidence="1" key="1">
    <citation type="journal article" date="2014" name="Front. Microbiol.">
        <title>High frequency of phylogenetically diverse reductive dehalogenase-homologous genes in deep subseafloor sedimentary metagenomes.</title>
        <authorList>
            <person name="Kawai M."/>
            <person name="Futagami T."/>
            <person name="Toyoda A."/>
            <person name="Takaki Y."/>
            <person name="Nishi S."/>
            <person name="Hori S."/>
            <person name="Arai W."/>
            <person name="Tsubouchi T."/>
            <person name="Morono Y."/>
            <person name="Uchiyama I."/>
            <person name="Ito T."/>
            <person name="Fujiyama A."/>
            <person name="Inagaki F."/>
            <person name="Takami H."/>
        </authorList>
    </citation>
    <scope>NUCLEOTIDE SEQUENCE</scope>
    <source>
        <strain evidence="1">Expedition CK06-06</strain>
    </source>
</reference>
<name>X1NYX0_9ZZZZ</name>
<proteinExistence type="predicted"/>
<evidence type="ECO:0000313" key="1">
    <source>
        <dbReference type="EMBL" id="GAI23859.1"/>
    </source>
</evidence>
<dbReference type="AlphaFoldDB" id="X1NYX0"/>
<sequence length="30" mass="3345">MGHNGSEQLWRMGPTSFDIVGGLWNIPSTR</sequence>
<comment type="caution">
    <text evidence="1">The sequence shown here is derived from an EMBL/GenBank/DDBJ whole genome shotgun (WGS) entry which is preliminary data.</text>
</comment>
<gene>
    <name evidence="1" type="ORF">S06H3_24393</name>
</gene>
<accession>X1NYX0</accession>
<organism evidence="1">
    <name type="scientific">marine sediment metagenome</name>
    <dbReference type="NCBI Taxonomy" id="412755"/>
    <lineage>
        <taxon>unclassified sequences</taxon>
        <taxon>metagenomes</taxon>
        <taxon>ecological metagenomes</taxon>
    </lineage>
</organism>
<feature type="non-terminal residue" evidence="1">
    <location>
        <position position="30"/>
    </location>
</feature>